<evidence type="ECO:0000256" key="5">
    <source>
        <dbReference type="ARBA" id="ARBA00023136"/>
    </source>
</evidence>
<dbReference type="AlphaFoldDB" id="A0A0A3IHB5"/>
<evidence type="ECO:0000259" key="7">
    <source>
        <dbReference type="Pfam" id="PF13396"/>
    </source>
</evidence>
<protein>
    <submittedName>
        <fullName evidence="8">Phosphatidylserine synthase</fullName>
    </submittedName>
</protein>
<proteinExistence type="predicted"/>
<keyword evidence="9" id="KW-1185">Reference proteome</keyword>
<evidence type="ECO:0000313" key="9">
    <source>
        <dbReference type="Proteomes" id="UP000030408"/>
    </source>
</evidence>
<reference evidence="8 9" key="1">
    <citation type="submission" date="2014-02" db="EMBL/GenBank/DDBJ databases">
        <title>Draft genome sequence of Lysinibacillus sinduriensis JCM 15800.</title>
        <authorList>
            <person name="Zhang F."/>
            <person name="Wang G."/>
            <person name="Zhang L."/>
        </authorList>
    </citation>
    <scope>NUCLEOTIDE SEQUENCE [LARGE SCALE GENOMIC DNA]</scope>
    <source>
        <strain evidence="8 9">JCM 15800</strain>
    </source>
</reference>
<keyword evidence="3 6" id="KW-0812">Transmembrane</keyword>
<dbReference type="RefSeq" id="WP_036203833.1">
    <property type="nucleotide sequence ID" value="NZ_AVCY01000001.1"/>
</dbReference>
<dbReference type="GO" id="GO:0005886">
    <property type="term" value="C:plasma membrane"/>
    <property type="evidence" value="ECO:0007669"/>
    <property type="project" value="UniProtKB-SubCell"/>
</dbReference>
<evidence type="ECO:0000256" key="2">
    <source>
        <dbReference type="ARBA" id="ARBA00022475"/>
    </source>
</evidence>
<keyword evidence="2" id="KW-1003">Cell membrane</keyword>
<accession>A0A0A3IHB5</accession>
<dbReference type="OrthoDB" id="3243324at2"/>
<evidence type="ECO:0000256" key="1">
    <source>
        <dbReference type="ARBA" id="ARBA00004651"/>
    </source>
</evidence>
<comment type="subcellular location">
    <subcellularLocation>
        <location evidence="1">Cell membrane</location>
        <topology evidence="1">Multi-pass membrane protein</topology>
    </subcellularLocation>
</comment>
<dbReference type="Pfam" id="PF13396">
    <property type="entry name" value="PLDc_N"/>
    <property type="match status" value="1"/>
</dbReference>
<dbReference type="Proteomes" id="UP000030408">
    <property type="component" value="Unassembled WGS sequence"/>
</dbReference>
<keyword evidence="4 6" id="KW-1133">Transmembrane helix</keyword>
<dbReference type="InterPro" id="IPR027379">
    <property type="entry name" value="CLS_N"/>
</dbReference>
<feature type="domain" description="Cardiolipin synthase N-terminal" evidence="7">
    <location>
        <begin position="32"/>
        <end position="73"/>
    </location>
</feature>
<evidence type="ECO:0000256" key="3">
    <source>
        <dbReference type="ARBA" id="ARBA00022692"/>
    </source>
</evidence>
<evidence type="ECO:0000256" key="4">
    <source>
        <dbReference type="ARBA" id="ARBA00022989"/>
    </source>
</evidence>
<organism evidence="8 9">
    <name type="scientific">Ureibacillus sinduriensis BLB-1 = JCM 15800</name>
    <dbReference type="NCBI Taxonomy" id="1384057"/>
    <lineage>
        <taxon>Bacteria</taxon>
        <taxon>Bacillati</taxon>
        <taxon>Bacillota</taxon>
        <taxon>Bacilli</taxon>
        <taxon>Bacillales</taxon>
        <taxon>Caryophanaceae</taxon>
        <taxon>Ureibacillus</taxon>
    </lineage>
</organism>
<feature type="transmembrane region" description="Helical" evidence="6">
    <location>
        <begin position="18"/>
        <end position="38"/>
    </location>
</feature>
<dbReference type="EMBL" id="JPVO01000055">
    <property type="protein sequence ID" value="KGR74217.1"/>
    <property type="molecule type" value="Genomic_DNA"/>
</dbReference>
<comment type="caution">
    <text evidence="8">The sequence shown here is derived from an EMBL/GenBank/DDBJ whole genome shotgun (WGS) entry which is preliminary data.</text>
</comment>
<name>A0A0A3IHB5_9BACL</name>
<sequence>MQLHYGLDDLKNINFMDFLPVILPFIAIGMFLVVFALQDLYRHRKSRENILLWTIVILFVNTLGAILYFVVGRKESGRS</sequence>
<dbReference type="STRING" id="1384057.CD33_19725"/>
<keyword evidence="5 6" id="KW-0472">Membrane</keyword>
<feature type="transmembrane region" description="Helical" evidence="6">
    <location>
        <begin position="50"/>
        <end position="71"/>
    </location>
</feature>
<evidence type="ECO:0000256" key="6">
    <source>
        <dbReference type="SAM" id="Phobius"/>
    </source>
</evidence>
<evidence type="ECO:0000313" key="8">
    <source>
        <dbReference type="EMBL" id="KGR74217.1"/>
    </source>
</evidence>
<gene>
    <name evidence="8" type="ORF">CD33_19725</name>
</gene>
<dbReference type="eggNOG" id="ENOG5031BUA">
    <property type="taxonomic scope" value="Bacteria"/>
</dbReference>